<name>A0A699XI28_TANCI</name>
<feature type="region of interest" description="Disordered" evidence="1">
    <location>
        <begin position="1"/>
        <end position="68"/>
    </location>
</feature>
<dbReference type="AlphaFoldDB" id="A0A699XI28"/>
<gene>
    <name evidence="2" type="ORF">Tci_928510</name>
</gene>
<dbReference type="EMBL" id="BKCJ011830691">
    <property type="protein sequence ID" value="GFD56541.1"/>
    <property type="molecule type" value="Genomic_DNA"/>
</dbReference>
<sequence length="68" mass="7145">QKAATTSQRASRFQHKASGSSEGTGIAPGVETIGKYAVSDEGASTLPKVPNETKDKSEAEDDQHNVEN</sequence>
<organism evidence="2">
    <name type="scientific">Tanacetum cinerariifolium</name>
    <name type="common">Dalmatian daisy</name>
    <name type="synonym">Chrysanthemum cinerariifolium</name>
    <dbReference type="NCBI Taxonomy" id="118510"/>
    <lineage>
        <taxon>Eukaryota</taxon>
        <taxon>Viridiplantae</taxon>
        <taxon>Streptophyta</taxon>
        <taxon>Embryophyta</taxon>
        <taxon>Tracheophyta</taxon>
        <taxon>Spermatophyta</taxon>
        <taxon>Magnoliopsida</taxon>
        <taxon>eudicotyledons</taxon>
        <taxon>Gunneridae</taxon>
        <taxon>Pentapetalae</taxon>
        <taxon>asterids</taxon>
        <taxon>campanulids</taxon>
        <taxon>Asterales</taxon>
        <taxon>Asteraceae</taxon>
        <taxon>Asteroideae</taxon>
        <taxon>Anthemideae</taxon>
        <taxon>Anthemidinae</taxon>
        <taxon>Tanacetum</taxon>
    </lineage>
</organism>
<reference evidence="2" key="1">
    <citation type="journal article" date="2019" name="Sci. Rep.">
        <title>Draft genome of Tanacetum cinerariifolium, the natural source of mosquito coil.</title>
        <authorList>
            <person name="Yamashiro T."/>
            <person name="Shiraishi A."/>
            <person name="Satake H."/>
            <person name="Nakayama K."/>
        </authorList>
    </citation>
    <scope>NUCLEOTIDE SEQUENCE</scope>
</reference>
<comment type="caution">
    <text evidence="2">The sequence shown here is derived from an EMBL/GenBank/DDBJ whole genome shotgun (WGS) entry which is preliminary data.</text>
</comment>
<protein>
    <submittedName>
        <fullName evidence="2">Uncharacterized protein</fullName>
    </submittedName>
</protein>
<accession>A0A699XI28</accession>
<proteinExistence type="predicted"/>
<feature type="compositionally biased region" description="Polar residues" evidence="1">
    <location>
        <begin position="1"/>
        <end position="23"/>
    </location>
</feature>
<feature type="compositionally biased region" description="Basic and acidic residues" evidence="1">
    <location>
        <begin position="51"/>
        <end position="68"/>
    </location>
</feature>
<evidence type="ECO:0000313" key="2">
    <source>
        <dbReference type="EMBL" id="GFD56541.1"/>
    </source>
</evidence>
<feature type="non-terminal residue" evidence="2">
    <location>
        <position position="1"/>
    </location>
</feature>
<evidence type="ECO:0000256" key="1">
    <source>
        <dbReference type="SAM" id="MobiDB-lite"/>
    </source>
</evidence>